<dbReference type="Proteomes" id="UP000681162">
    <property type="component" value="Unassembled WGS sequence"/>
</dbReference>
<dbReference type="EMBL" id="BORR01000007">
    <property type="protein sequence ID" value="GIO37482.1"/>
    <property type="molecule type" value="Genomic_DNA"/>
</dbReference>
<dbReference type="InterPro" id="IPR050682">
    <property type="entry name" value="ModA/WtpA"/>
</dbReference>
<feature type="binding site" evidence="5">
    <location>
        <position position="51"/>
    </location>
    <ligand>
        <name>molybdate</name>
        <dbReference type="ChEBI" id="CHEBI:36264"/>
    </ligand>
</feature>
<reference evidence="6 7" key="1">
    <citation type="submission" date="2021-03" db="EMBL/GenBank/DDBJ databases">
        <title>Antimicrobial resistance genes in bacteria isolated from Japanese honey, and their potential for conferring macrolide and lincosamide resistance in the American foulbrood pathogen Paenibacillus larvae.</title>
        <authorList>
            <person name="Okamoto M."/>
            <person name="Kumagai M."/>
            <person name="Kanamori H."/>
            <person name="Takamatsu D."/>
        </authorList>
    </citation>
    <scope>NUCLEOTIDE SEQUENCE [LARGE SCALE GENOMIC DNA]</scope>
    <source>
        <strain evidence="6 7">J41TS12</strain>
    </source>
</reference>
<evidence type="ECO:0000256" key="3">
    <source>
        <dbReference type="ARBA" id="ARBA00022723"/>
    </source>
</evidence>
<gene>
    <name evidence="6" type="primary">modA</name>
    <name evidence="6" type="ORF">J41TS12_23430</name>
</gene>
<dbReference type="Pfam" id="PF13531">
    <property type="entry name" value="SBP_bac_11"/>
    <property type="match status" value="1"/>
</dbReference>
<keyword evidence="7" id="KW-1185">Reference proteome</keyword>
<keyword evidence="4" id="KW-0732">Signal</keyword>
<sequence>MTRLFDEKAMRFLALFFTIALVLSLAACGGTKEARNTEVPAVELTVSAAASLTDALQEIQELYAKEAPNVKLSFNFAASGALQQQIEQGAPVDVFLSASPKNLDPLVESGWIAEDQHQSLLGNELTVVTAADEAASIQDVKDLLKDPFVKVAIGIPESVPAGKYAQEALTNAGVWDELQAKMVQAKDVRQVLQYVETGNAEAGFVYKTDALSSDKVKVAHTVDQSAYTPVIYPIGIMKETSHPEEAKALYDYLQTKEALDVFVKYGFSSPIAQ</sequence>
<dbReference type="InterPro" id="IPR005950">
    <property type="entry name" value="ModA"/>
</dbReference>
<keyword evidence="2 5" id="KW-0500">Molybdenum</keyword>
<dbReference type="PANTHER" id="PTHR30632">
    <property type="entry name" value="MOLYBDATE-BINDING PERIPLASMIC PROTEIN"/>
    <property type="match status" value="1"/>
</dbReference>
<dbReference type="CDD" id="cd13537">
    <property type="entry name" value="PBP2_YvgL_like"/>
    <property type="match status" value="1"/>
</dbReference>
<evidence type="ECO:0000313" key="7">
    <source>
        <dbReference type="Proteomes" id="UP000681162"/>
    </source>
</evidence>
<organism evidence="6 7">
    <name type="scientific">Paenibacillus antibioticophila</name>
    <dbReference type="NCBI Taxonomy" id="1274374"/>
    <lineage>
        <taxon>Bacteria</taxon>
        <taxon>Bacillati</taxon>
        <taxon>Bacillota</taxon>
        <taxon>Bacilli</taxon>
        <taxon>Bacillales</taxon>
        <taxon>Paenibacillaceae</taxon>
        <taxon>Paenibacillus</taxon>
    </lineage>
</organism>
<dbReference type="GO" id="GO:1901359">
    <property type="term" value="F:tungstate binding"/>
    <property type="evidence" value="ECO:0007669"/>
    <property type="project" value="UniProtKB-ARBA"/>
</dbReference>
<dbReference type="NCBIfam" id="TIGR01256">
    <property type="entry name" value="modA"/>
    <property type="match status" value="1"/>
</dbReference>
<dbReference type="PANTHER" id="PTHR30632:SF0">
    <property type="entry name" value="SULFATE-BINDING PROTEIN"/>
    <property type="match status" value="1"/>
</dbReference>
<evidence type="ECO:0000256" key="4">
    <source>
        <dbReference type="ARBA" id="ARBA00022729"/>
    </source>
</evidence>
<evidence type="ECO:0000256" key="1">
    <source>
        <dbReference type="ARBA" id="ARBA00009175"/>
    </source>
</evidence>
<dbReference type="RefSeq" id="WP_249412993.1">
    <property type="nucleotide sequence ID" value="NZ_BORR01000007.1"/>
</dbReference>
<feature type="binding site" evidence="5">
    <location>
        <position position="206"/>
    </location>
    <ligand>
        <name>molybdate</name>
        <dbReference type="ChEBI" id="CHEBI:36264"/>
    </ligand>
</feature>
<dbReference type="Gene3D" id="3.40.190.10">
    <property type="entry name" value="Periplasmic binding protein-like II"/>
    <property type="match status" value="2"/>
</dbReference>
<dbReference type="GO" id="GO:0030973">
    <property type="term" value="F:molybdate ion binding"/>
    <property type="evidence" value="ECO:0007669"/>
    <property type="project" value="TreeGrafter"/>
</dbReference>
<accession>A0A920CI57</accession>
<comment type="similarity">
    <text evidence="1">Belongs to the bacterial solute-binding protein ModA family.</text>
</comment>
<evidence type="ECO:0000256" key="2">
    <source>
        <dbReference type="ARBA" id="ARBA00022505"/>
    </source>
</evidence>
<name>A0A920CI57_9BACL</name>
<feature type="binding site" evidence="5">
    <location>
        <position position="188"/>
    </location>
    <ligand>
        <name>molybdate</name>
        <dbReference type="ChEBI" id="CHEBI:36264"/>
    </ligand>
</feature>
<dbReference type="AlphaFoldDB" id="A0A920CI57"/>
<dbReference type="InterPro" id="IPR041879">
    <property type="entry name" value="YvgL-like_PBP2"/>
</dbReference>
<proteinExistence type="inferred from homology"/>
<dbReference type="PROSITE" id="PS51257">
    <property type="entry name" value="PROKAR_LIPOPROTEIN"/>
    <property type="match status" value="1"/>
</dbReference>
<evidence type="ECO:0000313" key="6">
    <source>
        <dbReference type="EMBL" id="GIO37482.1"/>
    </source>
</evidence>
<feature type="binding site" evidence="5">
    <location>
        <position position="79"/>
    </location>
    <ligand>
        <name>molybdate</name>
        <dbReference type="ChEBI" id="CHEBI:36264"/>
    </ligand>
</feature>
<feature type="binding site" evidence="5">
    <location>
        <position position="161"/>
    </location>
    <ligand>
        <name>molybdate</name>
        <dbReference type="ChEBI" id="CHEBI:36264"/>
    </ligand>
</feature>
<keyword evidence="3 5" id="KW-0479">Metal-binding</keyword>
<dbReference type="GO" id="GO:0015689">
    <property type="term" value="P:molybdate ion transport"/>
    <property type="evidence" value="ECO:0007669"/>
    <property type="project" value="InterPro"/>
</dbReference>
<protein>
    <submittedName>
        <fullName evidence="6">Molybdate ABC transporter substrate-binding protein</fullName>
    </submittedName>
</protein>
<dbReference type="GO" id="GO:0046872">
    <property type="term" value="F:metal ion binding"/>
    <property type="evidence" value="ECO:0007669"/>
    <property type="project" value="UniProtKB-KW"/>
</dbReference>
<dbReference type="PIRSF" id="PIRSF004846">
    <property type="entry name" value="ModA"/>
    <property type="match status" value="1"/>
</dbReference>
<dbReference type="FunFam" id="3.40.190.10:FF:000035">
    <property type="entry name" value="Molybdate ABC transporter substrate-binding protein"/>
    <property type="match status" value="1"/>
</dbReference>
<comment type="caution">
    <text evidence="6">The sequence shown here is derived from an EMBL/GenBank/DDBJ whole genome shotgun (WGS) entry which is preliminary data.</text>
</comment>
<evidence type="ECO:0000256" key="5">
    <source>
        <dbReference type="PIRSR" id="PIRSR004846-1"/>
    </source>
</evidence>
<dbReference type="SUPFAM" id="SSF53850">
    <property type="entry name" value="Periplasmic binding protein-like II"/>
    <property type="match status" value="1"/>
</dbReference>